<reference evidence="1 2" key="1">
    <citation type="submission" date="2022-11" db="EMBL/GenBank/DDBJ databases">
        <title>PHB producers.</title>
        <authorList>
            <person name="Besaury L."/>
        </authorList>
    </citation>
    <scope>NUCLEOTIDE SEQUENCE [LARGE SCALE GENOMIC DNA]</scope>
    <source>
        <strain evidence="1 2">SEWS6</strain>
    </source>
</reference>
<dbReference type="Proteomes" id="UP001209412">
    <property type="component" value="Unassembled WGS sequence"/>
</dbReference>
<sequence>MIDSIRSKENSVMRGCAVTEINGEKCLETGAHSRACRPFRQG</sequence>
<dbReference type="RefSeq" id="WP_266242208.1">
    <property type="nucleotide sequence ID" value="NZ_JAMXWF010000060.1"/>
</dbReference>
<organism evidence="1 2">
    <name type="scientific">Paraburkholderia madseniana</name>
    <dbReference type="NCBI Taxonomy" id="2599607"/>
    <lineage>
        <taxon>Bacteria</taxon>
        <taxon>Pseudomonadati</taxon>
        <taxon>Pseudomonadota</taxon>
        <taxon>Betaproteobacteria</taxon>
        <taxon>Burkholderiales</taxon>
        <taxon>Burkholderiaceae</taxon>
        <taxon>Paraburkholderia</taxon>
    </lineage>
</organism>
<dbReference type="EMBL" id="JAPKHW010000060">
    <property type="protein sequence ID" value="MCX4151675.1"/>
    <property type="molecule type" value="Genomic_DNA"/>
</dbReference>
<protein>
    <submittedName>
        <fullName evidence="1">Uncharacterized protein</fullName>
    </submittedName>
</protein>
<evidence type="ECO:0000313" key="1">
    <source>
        <dbReference type="EMBL" id="MCX4151675.1"/>
    </source>
</evidence>
<accession>A0ABT3USB1</accession>
<evidence type="ECO:0000313" key="2">
    <source>
        <dbReference type="Proteomes" id="UP001209412"/>
    </source>
</evidence>
<keyword evidence="2" id="KW-1185">Reference proteome</keyword>
<comment type="caution">
    <text evidence="1">The sequence shown here is derived from an EMBL/GenBank/DDBJ whole genome shotgun (WGS) entry which is preliminary data.</text>
</comment>
<gene>
    <name evidence="1" type="ORF">OSB80_41005</name>
</gene>
<proteinExistence type="predicted"/>
<name>A0ABT3USB1_9BURK</name>